<dbReference type="InterPro" id="IPR036388">
    <property type="entry name" value="WH-like_DNA-bd_sf"/>
</dbReference>
<dbReference type="InterPro" id="IPR027417">
    <property type="entry name" value="P-loop_NTPase"/>
</dbReference>
<evidence type="ECO:0000256" key="2">
    <source>
        <dbReference type="ARBA" id="ARBA00022737"/>
    </source>
</evidence>
<reference evidence="8" key="2">
    <citation type="submission" date="2013-12" db="EMBL/GenBank/DDBJ databases">
        <authorList>
            <person name="Yu Y."/>
            <person name="Lee S."/>
            <person name="de Baynast K."/>
            <person name="Wissotski M."/>
            <person name="Liu L."/>
            <person name="Talag J."/>
            <person name="Goicoechea J."/>
            <person name="Angelova A."/>
            <person name="Jetty R."/>
            <person name="Kudrna D."/>
            <person name="Golser W."/>
            <person name="Rivera L."/>
            <person name="Zhang J."/>
            <person name="Wing R."/>
        </authorList>
    </citation>
    <scope>NUCLEOTIDE SEQUENCE</scope>
</reference>
<dbReference type="EnsemblPlants" id="LPERR04G00300.1">
    <property type="protein sequence ID" value="LPERR04G00300.1"/>
    <property type="gene ID" value="LPERR04G00300"/>
</dbReference>
<dbReference type="Gramene" id="LPERR04G00300.1">
    <property type="protein sequence ID" value="LPERR04G00300.1"/>
    <property type="gene ID" value="LPERR04G00300"/>
</dbReference>
<dbReference type="FunFam" id="1.10.10.10:FF:000322">
    <property type="entry name" value="Probable disease resistance protein At1g63360"/>
    <property type="match status" value="1"/>
</dbReference>
<dbReference type="Gene3D" id="3.80.10.10">
    <property type="entry name" value="Ribonuclease Inhibitor"/>
    <property type="match status" value="3"/>
</dbReference>
<evidence type="ECO:0000313" key="8">
    <source>
        <dbReference type="Proteomes" id="UP000032180"/>
    </source>
</evidence>
<dbReference type="InterPro" id="IPR056789">
    <property type="entry name" value="LRR_R13L1-DRL21"/>
</dbReference>
<dbReference type="GO" id="GO:0043531">
    <property type="term" value="F:ADP binding"/>
    <property type="evidence" value="ECO:0007669"/>
    <property type="project" value="InterPro"/>
</dbReference>
<name>A0A0D9W1U1_9ORYZ</name>
<dbReference type="GO" id="GO:0002758">
    <property type="term" value="P:innate immune response-activating signaling pathway"/>
    <property type="evidence" value="ECO:0007669"/>
    <property type="project" value="UniProtKB-ARBA"/>
</dbReference>
<proteinExistence type="predicted"/>
<dbReference type="InterPro" id="IPR032675">
    <property type="entry name" value="LRR_dom_sf"/>
</dbReference>
<dbReference type="eggNOG" id="KOG4658">
    <property type="taxonomic scope" value="Eukaryota"/>
</dbReference>
<evidence type="ECO:0000259" key="4">
    <source>
        <dbReference type="Pfam" id="PF00931"/>
    </source>
</evidence>
<dbReference type="HOGENOM" id="CLU_000837_8_0_1"/>
<dbReference type="InterPro" id="IPR058922">
    <property type="entry name" value="WHD_DRP"/>
</dbReference>
<feature type="domain" description="NB-ARC" evidence="4">
    <location>
        <begin position="122"/>
        <end position="278"/>
    </location>
</feature>
<evidence type="ECO:0000259" key="6">
    <source>
        <dbReference type="Pfam" id="PF25019"/>
    </source>
</evidence>
<evidence type="ECO:0000259" key="5">
    <source>
        <dbReference type="Pfam" id="PF23559"/>
    </source>
</evidence>
<dbReference type="PRINTS" id="PR00364">
    <property type="entry name" value="DISEASERSIST"/>
</dbReference>
<keyword evidence="8" id="KW-1185">Reference proteome</keyword>
<dbReference type="PANTHER" id="PTHR36766:SF64">
    <property type="entry name" value="OS12G0206100 PROTEIN"/>
    <property type="match status" value="1"/>
</dbReference>
<keyword evidence="1" id="KW-0433">Leucine-rich repeat</keyword>
<reference evidence="7" key="3">
    <citation type="submission" date="2015-04" db="UniProtKB">
        <authorList>
            <consortium name="EnsemblPlants"/>
        </authorList>
    </citation>
    <scope>IDENTIFICATION</scope>
</reference>
<dbReference type="STRING" id="77586.A0A0D9W1U1"/>
<dbReference type="InterPro" id="IPR002182">
    <property type="entry name" value="NB-ARC"/>
</dbReference>
<dbReference type="GO" id="GO:0009626">
    <property type="term" value="P:plant-type hypersensitive response"/>
    <property type="evidence" value="ECO:0007669"/>
    <property type="project" value="UniProtKB-ARBA"/>
</dbReference>
<dbReference type="PANTHER" id="PTHR36766">
    <property type="entry name" value="PLANT BROAD-SPECTRUM MILDEW RESISTANCE PROTEIN RPW8"/>
    <property type="match status" value="1"/>
</dbReference>
<dbReference type="Gene3D" id="1.10.10.10">
    <property type="entry name" value="Winged helix-like DNA-binding domain superfamily/Winged helix DNA-binding domain"/>
    <property type="match status" value="1"/>
</dbReference>
<dbReference type="Pfam" id="PF00931">
    <property type="entry name" value="NB-ARC"/>
    <property type="match status" value="1"/>
</dbReference>
<dbReference type="SUPFAM" id="SSF52058">
    <property type="entry name" value="L domain-like"/>
    <property type="match status" value="1"/>
</dbReference>
<protein>
    <submittedName>
        <fullName evidence="7">Uncharacterized protein</fullName>
    </submittedName>
</protein>
<keyword evidence="2" id="KW-0677">Repeat</keyword>
<accession>A0A0D9W1U1</accession>
<dbReference type="Pfam" id="PF23559">
    <property type="entry name" value="WHD_DRP"/>
    <property type="match status" value="1"/>
</dbReference>
<keyword evidence="3" id="KW-0611">Plant defense</keyword>
<dbReference type="Gene3D" id="3.40.50.300">
    <property type="entry name" value="P-loop containing nucleotide triphosphate hydrolases"/>
    <property type="match status" value="1"/>
</dbReference>
<evidence type="ECO:0000256" key="3">
    <source>
        <dbReference type="ARBA" id="ARBA00022821"/>
    </source>
</evidence>
<sequence>MVEAGLPSTSKLEVTGRSRIELKLDGIQHIISGKTTELKKLLKKLEKITEEGSQFLQLLGSTVNNANHTANPATEDTGIVTTSLPVTEVIIGRDEERVKIINMLRKAPSDDEASSSNVRCYSIIGIYGVGGSGKTTFVQYVCDYERTGDYFSPVMWIHVAQSLNVQRIYKEMLEKATKPSDEYKSLSLEDLQTKLKEALKGKRFLLVLDDIRADRDVVRMQYRMDQLISPLRDGKAGSKVLVTTRFKDVVMSLGAQDLIPIPEFKEEDFFNLFMHYALDGARLNNQERETFLMIAKKLKGSPLAARIVGARLRKQDANVWKRVGNQHLLTDTMGALWWSYQHLNVQVRRCFAYCSLFPQGNMFKRDELIDLWMTESFVKTNDSAELMEDVCQNYFEELVSCSFLQPKDVYGSKNKWFGMHDLLHELAAMVAGTDCFRVETGDMKEFPTDVRHLFVCSNDQTKFTEKICKLKKLCTLILITTSGGLGITIEELKNMLKKLKKLRVVYVDVQGELVRIPRCICVLDFSNVKNMKHLKSLRDIRNSGFVFPNSDVSGFPGIEDLISLRELSDFRVRKDKGYELKQLKSINHLRGKLRISGLGSVESKEAALEANLTDKKGLTSLSLEWSGQHSCSPNLQVEILEGLCPPSELTELEISQYDGLRCPSWLSSENQNGLLRNLQDLQLCRCENLEDLPEIGKLFVHLRHLRLIRLRKLKKLPKLPDSLQNLQIQQCRSLVVTCREDVGMIRSLFVEQATQTEPSLNITATEVVVDIDRFANEQTDRFNTILCDIFSKCGSLPGELIRGHVREEDYNQFALPASVVDRLIISYCFVTNTTLHTCLRGSANLVSLNLRCLPFLTAIPSEVMEAMAKLCDLSIEDCIQFIHLEGLNRLGRLQQLTIAKCPKLRTLAEDEKVQILNGLVVDGMPLVSRLLTQQGCSSLWTLRIDNSEELMGEGILDQLTSLTSLELSCCNWDRLPNNLMNLTSLTYLHLDCCKKIQSLQELPASLQCFEAEDCNELFMKSCQKTGDPNWQKIAHVTVKRFSSSP</sequence>
<organism evidence="7 8">
    <name type="scientific">Leersia perrieri</name>
    <dbReference type="NCBI Taxonomy" id="77586"/>
    <lineage>
        <taxon>Eukaryota</taxon>
        <taxon>Viridiplantae</taxon>
        <taxon>Streptophyta</taxon>
        <taxon>Embryophyta</taxon>
        <taxon>Tracheophyta</taxon>
        <taxon>Spermatophyta</taxon>
        <taxon>Magnoliopsida</taxon>
        <taxon>Liliopsida</taxon>
        <taxon>Poales</taxon>
        <taxon>Poaceae</taxon>
        <taxon>BOP clade</taxon>
        <taxon>Oryzoideae</taxon>
        <taxon>Oryzeae</taxon>
        <taxon>Oryzinae</taxon>
        <taxon>Leersia</taxon>
    </lineage>
</organism>
<reference evidence="7 8" key="1">
    <citation type="submission" date="2012-08" db="EMBL/GenBank/DDBJ databases">
        <title>Oryza genome evolution.</title>
        <authorList>
            <person name="Wing R.A."/>
        </authorList>
    </citation>
    <scope>NUCLEOTIDE SEQUENCE</scope>
</reference>
<dbReference type="GO" id="GO:0042742">
    <property type="term" value="P:defense response to bacterium"/>
    <property type="evidence" value="ECO:0007669"/>
    <property type="project" value="UniProtKB-ARBA"/>
</dbReference>
<evidence type="ECO:0000313" key="7">
    <source>
        <dbReference type="EnsemblPlants" id="LPERR04G00300.1"/>
    </source>
</evidence>
<evidence type="ECO:0000256" key="1">
    <source>
        <dbReference type="ARBA" id="ARBA00022614"/>
    </source>
</evidence>
<dbReference type="SUPFAM" id="SSF52540">
    <property type="entry name" value="P-loop containing nucleoside triphosphate hydrolases"/>
    <property type="match status" value="1"/>
</dbReference>
<dbReference type="Pfam" id="PF25019">
    <property type="entry name" value="LRR_R13L1-DRL21"/>
    <property type="match status" value="1"/>
</dbReference>
<dbReference type="Proteomes" id="UP000032180">
    <property type="component" value="Chromosome 4"/>
</dbReference>
<dbReference type="AlphaFoldDB" id="A0A0D9W1U1"/>
<feature type="domain" description="Disease resistance protein winged helix" evidence="5">
    <location>
        <begin position="356"/>
        <end position="427"/>
    </location>
</feature>
<feature type="domain" description="R13L1/DRL21-like LRR repeat region" evidence="6">
    <location>
        <begin position="580"/>
        <end position="708"/>
    </location>
</feature>